<dbReference type="EMBL" id="KZ819605">
    <property type="protein sequence ID" value="PWN32796.1"/>
    <property type="molecule type" value="Genomic_DNA"/>
</dbReference>
<proteinExistence type="predicted"/>
<evidence type="ECO:0000256" key="1">
    <source>
        <dbReference type="SAM" id="MobiDB-lite"/>
    </source>
</evidence>
<gene>
    <name evidence="2" type="ORF">FA14DRAFT_157493</name>
</gene>
<feature type="compositionally biased region" description="Polar residues" evidence="1">
    <location>
        <begin position="203"/>
        <end position="218"/>
    </location>
</feature>
<evidence type="ECO:0000313" key="3">
    <source>
        <dbReference type="Proteomes" id="UP000245771"/>
    </source>
</evidence>
<evidence type="ECO:0000313" key="2">
    <source>
        <dbReference type="EMBL" id="PWN32796.1"/>
    </source>
</evidence>
<sequence length="384" mass="43228">MNTAVLASDVNMLGDRNLFAKKNHAAAHTSPRISSPLTPPATGETKINNGESSSSSSIEGGIAKRKPKDLSQSPTARILNTFPIRDSPGNPFLQGGPADAGLSGPRMWQARQRLAKIPKRERGKMTYVFRGQRVTYAEPFASDSEEEEEEQMTSTYLGDGYWRHERNNDRLQPRILFPQAMSASSSSTESSRKRPAQLDYLSDPSSHNASRSGESYSGINHPKRRKIDGIQEQNRDLLDHLDRAGWNSDGEMDVQEEDEVSKSMLGREEQQQEETSMDPCFTDKTIRPRQFDSDDESEEEELEVEDNPFLDAAPMQRSNSRTYEEERASIFGLQYDSEQTHNIYTTNHSHASFSSNPYASRPRGHAHSLAHSMHVPGHLRGRRY</sequence>
<name>A0A316V5K1_9BASI</name>
<feature type="region of interest" description="Disordered" evidence="1">
    <location>
        <begin position="23"/>
        <end position="74"/>
    </location>
</feature>
<dbReference type="RefSeq" id="XP_025353098.1">
    <property type="nucleotide sequence ID" value="XM_025497900.1"/>
</dbReference>
<dbReference type="Proteomes" id="UP000245771">
    <property type="component" value="Unassembled WGS sequence"/>
</dbReference>
<feature type="compositionally biased region" description="Acidic residues" evidence="1">
    <location>
        <begin position="293"/>
        <end position="308"/>
    </location>
</feature>
<feature type="region of interest" description="Disordered" evidence="1">
    <location>
        <begin position="180"/>
        <end position="226"/>
    </location>
</feature>
<feature type="region of interest" description="Disordered" evidence="1">
    <location>
        <begin position="243"/>
        <end position="324"/>
    </location>
</feature>
<dbReference type="AlphaFoldDB" id="A0A316V5K1"/>
<reference evidence="2 3" key="1">
    <citation type="journal article" date="2018" name="Mol. Biol. Evol.">
        <title>Broad Genomic Sampling Reveals a Smut Pathogenic Ancestry of the Fungal Clade Ustilaginomycotina.</title>
        <authorList>
            <person name="Kijpornyongpan T."/>
            <person name="Mondo S.J."/>
            <person name="Barry K."/>
            <person name="Sandor L."/>
            <person name="Lee J."/>
            <person name="Lipzen A."/>
            <person name="Pangilinan J."/>
            <person name="LaButti K."/>
            <person name="Hainaut M."/>
            <person name="Henrissat B."/>
            <person name="Grigoriev I.V."/>
            <person name="Spatafora J.W."/>
            <person name="Aime M.C."/>
        </authorList>
    </citation>
    <scope>NUCLEOTIDE SEQUENCE [LARGE SCALE GENOMIC DNA]</scope>
    <source>
        <strain evidence="2 3">MCA 3882</strain>
    </source>
</reference>
<dbReference type="InParanoid" id="A0A316V5K1"/>
<dbReference type="GeneID" id="37019681"/>
<dbReference type="OrthoDB" id="3364608at2759"/>
<keyword evidence="3" id="KW-1185">Reference proteome</keyword>
<protein>
    <submittedName>
        <fullName evidence="2">Uncharacterized protein</fullName>
    </submittedName>
</protein>
<organism evidence="2 3">
    <name type="scientific">Meira miltonrushii</name>
    <dbReference type="NCBI Taxonomy" id="1280837"/>
    <lineage>
        <taxon>Eukaryota</taxon>
        <taxon>Fungi</taxon>
        <taxon>Dikarya</taxon>
        <taxon>Basidiomycota</taxon>
        <taxon>Ustilaginomycotina</taxon>
        <taxon>Exobasidiomycetes</taxon>
        <taxon>Exobasidiales</taxon>
        <taxon>Brachybasidiaceae</taxon>
        <taxon>Meira</taxon>
    </lineage>
</organism>
<accession>A0A316V5K1</accession>
<feature type="compositionally biased region" description="Acidic residues" evidence="1">
    <location>
        <begin position="250"/>
        <end position="259"/>
    </location>
</feature>
<feature type="compositionally biased region" description="Low complexity" evidence="1">
    <location>
        <begin position="47"/>
        <end position="61"/>
    </location>
</feature>